<accession>A0A7E4W1H4</accession>
<organism evidence="1 2">
    <name type="scientific">Panagrellus redivivus</name>
    <name type="common">Microworm</name>
    <dbReference type="NCBI Taxonomy" id="6233"/>
    <lineage>
        <taxon>Eukaryota</taxon>
        <taxon>Metazoa</taxon>
        <taxon>Ecdysozoa</taxon>
        <taxon>Nematoda</taxon>
        <taxon>Chromadorea</taxon>
        <taxon>Rhabditida</taxon>
        <taxon>Tylenchina</taxon>
        <taxon>Panagrolaimomorpha</taxon>
        <taxon>Panagrolaimoidea</taxon>
        <taxon>Panagrolaimidae</taxon>
        <taxon>Panagrellus</taxon>
    </lineage>
</organism>
<dbReference type="WBParaSite" id="Pan_g5799.t1">
    <property type="protein sequence ID" value="Pan_g5799.t1"/>
    <property type="gene ID" value="Pan_g5799"/>
</dbReference>
<evidence type="ECO:0000313" key="1">
    <source>
        <dbReference type="Proteomes" id="UP000492821"/>
    </source>
</evidence>
<reference evidence="2" key="2">
    <citation type="submission" date="2020-10" db="UniProtKB">
        <authorList>
            <consortium name="WormBaseParasite"/>
        </authorList>
    </citation>
    <scope>IDENTIFICATION</scope>
</reference>
<evidence type="ECO:0000313" key="2">
    <source>
        <dbReference type="WBParaSite" id="Pan_g5799.t1"/>
    </source>
</evidence>
<sequence length="85" mass="9379">MNWCHSRLLVIAAVPVPSAESRIAWASSRLETTGAPSRHLGSVDGFESARKPPRVGPSSNVQAFFLRYHFLSCNTDMQTKPWGHA</sequence>
<protein>
    <submittedName>
        <fullName evidence="2">Secreted protein</fullName>
    </submittedName>
</protein>
<proteinExistence type="predicted"/>
<dbReference type="AlphaFoldDB" id="A0A7E4W1H4"/>
<dbReference type="Proteomes" id="UP000492821">
    <property type="component" value="Unassembled WGS sequence"/>
</dbReference>
<keyword evidence="1" id="KW-1185">Reference proteome</keyword>
<reference evidence="1" key="1">
    <citation type="journal article" date="2013" name="Genetics">
        <title>The draft genome and transcriptome of Panagrellus redivivus are shaped by the harsh demands of a free-living lifestyle.</title>
        <authorList>
            <person name="Srinivasan J."/>
            <person name="Dillman A.R."/>
            <person name="Macchietto M.G."/>
            <person name="Heikkinen L."/>
            <person name="Lakso M."/>
            <person name="Fracchia K.M."/>
            <person name="Antoshechkin I."/>
            <person name="Mortazavi A."/>
            <person name="Wong G."/>
            <person name="Sternberg P.W."/>
        </authorList>
    </citation>
    <scope>NUCLEOTIDE SEQUENCE [LARGE SCALE GENOMIC DNA]</scope>
    <source>
        <strain evidence="1">MT8872</strain>
    </source>
</reference>
<name>A0A7E4W1H4_PANRE</name>